<dbReference type="Pfam" id="PF09581">
    <property type="entry name" value="Spore_III_AF"/>
    <property type="match status" value="1"/>
</dbReference>
<evidence type="ECO:0000313" key="4">
    <source>
        <dbReference type="Proteomes" id="UP000180057"/>
    </source>
</evidence>
<keyword evidence="4" id="KW-1185">Reference proteome</keyword>
<dbReference type="NCBIfam" id="TIGR02896">
    <property type="entry name" value="spore_III_AF"/>
    <property type="match status" value="1"/>
</dbReference>
<name>A0A1S2M699_9BACI</name>
<keyword evidence="2" id="KW-0812">Transmembrane</keyword>
<keyword evidence="2" id="KW-0472">Membrane</keyword>
<dbReference type="AlphaFoldDB" id="A0A1S2M699"/>
<dbReference type="Proteomes" id="UP000180057">
    <property type="component" value="Unassembled WGS sequence"/>
</dbReference>
<sequence length="211" mass="23843">MQFLTEWISNIILLILLATILELLLPNSSLQRYVKMVVGLLLLVIILNPLFTIFTREADSWVSSIGISSQFNEKNLEISIENKKKEIESAQLAYISEQVAVQLKRQVEEEMIDKFEKEIKSISVNLTNFLDEEDYLNSVAEVLVELKAVNGDQILEEKGSIEVVSLVAIDTSKQLVTSEKGETNKQEIINYLGTQWPIPLEKIEVVMEGGS</sequence>
<keyword evidence="1" id="KW-0175">Coiled coil</keyword>
<proteinExistence type="predicted"/>
<comment type="caution">
    <text evidence="3">The sequence shown here is derived from an EMBL/GenBank/DDBJ whole genome shotgun (WGS) entry which is preliminary data.</text>
</comment>
<feature type="coiled-coil region" evidence="1">
    <location>
        <begin position="73"/>
        <end position="132"/>
    </location>
</feature>
<accession>A0A1S2M699</accession>
<evidence type="ECO:0000256" key="2">
    <source>
        <dbReference type="SAM" id="Phobius"/>
    </source>
</evidence>
<protein>
    <submittedName>
        <fullName evidence="3">Stage III sporulation protein AF</fullName>
    </submittedName>
</protein>
<organism evidence="3 4">
    <name type="scientific">Anaerobacillus alkalidiazotrophicus</name>
    <dbReference type="NCBI Taxonomy" id="472963"/>
    <lineage>
        <taxon>Bacteria</taxon>
        <taxon>Bacillati</taxon>
        <taxon>Bacillota</taxon>
        <taxon>Bacilli</taxon>
        <taxon>Bacillales</taxon>
        <taxon>Bacillaceae</taxon>
        <taxon>Anaerobacillus</taxon>
    </lineage>
</organism>
<dbReference type="STRING" id="472963.BKP45_09560"/>
<keyword evidence="2" id="KW-1133">Transmembrane helix</keyword>
<gene>
    <name evidence="3" type="ORF">BKP45_09560</name>
</gene>
<dbReference type="InterPro" id="IPR014245">
    <property type="entry name" value="Spore_III_AF"/>
</dbReference>
<dbReference type="OrthoDB" id="2375554at2"/>
<feature type="transmembrane region" description="Helical" evidence="2">
    <location>
        <begin position="6"/>
        <end position="25"/>
    </location>
</feature>
<feature type="transmembrane region" description="Helical" evidence="2">
    <location>
        <begin position="37"/>
        <end position="54"/>
    </location>
</feature>
<dbReference type="EMBL" id="MLQS01000014">
    <property type="protein sequence ID" value="OIJ20302.1"/>
    <property type="molecule type" value="Genomic_DNA"/>
</dbReference>
<evidence type="ECO:0000256" key="1">
    <source>
        <dbReference type="SAM" id="Coils"/>
    </source>
</evidence>
<evidence type="ECO:0000313" key="3">
    <source>
        <dbReference type="EMBL" id="OIJ20302.1"/>
    </source>
</evidence>
<reference evidence="3 4" key="1">
    <citation type="submission" date="2016-10" db="EMBL/GenBank/DDBJ databases">
        <title>Draft genome sequences of four alkaliphilic bacteria belonging to the Anaerobacillus genus.</title>
        <authorList>
            <person name="Bassil N.M."/>
            <person name="Lloyd J.R."/>
        </authorList>
    </citation>
    <scope>NUCLEOTIDE SEQUENCE [LARGE SCALE GENOMIC DNA]</scope>
    <source>
        <strain evidence="3 4">DSM 22531</strain>
    </source>
</reference>
<dbReference type="RefSeq" id="WP_071389470.1">
    <property type="nucleotide sequence ID" value="NZ_MLQS01000014.1"/>
</dbReference>